<protein>
    <recommendedName>
        <fullName evidence="2 5">Ribosome biogenesis protein NOP53</fullName>
    </recommendedName>
</protein>
<dbReference type="PIRSF" id="PIRSF017302">
    <property type="entry name" value="Gltscr2"/>
    <property type="match status" value="1"/>
</dbReference>
<comment type="caution">
    <text evidence="7">The sequence shown here is derived from an EMBL/GenBank/DDBJ whole genome shotgun (WGS) entry which is preliminary data.</text>
</comment>
<reference evidence="7" key="1">
    <citation type="submission" date="2020-11" db="EMBL/GenBank/DDBJ databases">
        <title>Chlorella ohadii genome sequencing and assembly.</title>
        <authorList>
            <person name="Murik O."/>
            <person name="Treves H."/>
            <person name="Kedem I."/>
            <person name="Shotland Y."/>
            <person name="Kaplan A."/>
        </authorList>
    </citation>
    <scope>NUCLEOTIDE SEQUENCE</scope>
    <source>
        <strain evidence="7">1</strain>
    </source>
</reference>
<dbReference type="GO" id="GO:0005654">
    <property type="term" value="C:nucleoplasm"/>
    <property type="evidence" value="ECO:0007669"/>
    <property type="project" value="UniProtKB-SubCell"/>
</dbReference>
<dbReference type="InterPro" id="IPR011687">
    <property type="entry name" value="Nop53/GLTSCR2"/>
</dbReference>
<feature type="compositionally biased region" description="Low complexity" evidence="6">
    <location>
        <begin position="130"/>
        <end position="139"/>
    </location>
</feature>
<feature type="compositionally biased region" description="Basic and acidic residues" evidence="6">
    <location>
        <begin position="304"/>
        <end position="341"/>
    </location>
</feature>
<dbReference type="GO" id="GO:0008097">
    <property type="term" value="F:5S rRNA binding"/>
    <property type="evidence" value="ECO:0007669"/>
    <property type="project" value="TreeGrafter"/>
</dbReference>
<feature type="compositionally biased region" description="Basic and acidic residues" evidence="6">
    <location>
        <begin position="359"/>
        <end position="375"/>
    </location>
</feature>
<dbReference type="GO" id="GO:0006364">
    <property type="term" value="P:rRNA processing"/>
    <property type="evidence" value="ECO:0007669"/>
    <property type="project" value="TreeGrafter"/>
</dbReference>
<dbReference type="AlphaFoldDB" id="A0AAD5H3Y1"/>
<name>A0AAD5H3Y1_9CHLO</name>
<dbReference type="GO" id="GO:0005730">
    <property type="term" value="C:nucleolus"/>
    <property type="evidence" value="ECO:0007669"/>
    <property type="project" value="UniProtKB-SubCell"/>
</dbReference>
<keyword evidence="4 5" id="KW-0539">Nucleus</keyword>
<evidence type="ECO:0000313" key="8">
    <source>
        <dbReference type="Proteomes" id="UP001205105"/>
    </source>
</evidence>
<evidence type="ECO:0000256" key="3">
    <source>
        <dbReference type="ARBA" id="ARBA00022517"/>
    </source>
</evidence>
<keyword evidence="3 5" id="KW-0690">Ribosome biogenesis</keyword>
<organism evidence="7 8">
    <name type="scientific">Chlorella ohadii</name>
    <dbReference type="NCBI Taxonomy" id="2649997"/>
    <lineage>
        <taxon>Eukaryota</taxon>
        <taxon>Viridiplantae</taxon>
        <taxon>Chlorophyta</taxon>
        <taxon>core chlorophytes</taxon>
        <taxon>Trebouxiophyceae</taxon>
        <taxon>Chlorellales</taxon>
        <taxon>Chlorellaceae</taxon>
        <taxon>Chlorella clade</taxon>
        <taxon>Chlorella</taxon>
    </lineage>
</organism>
<dbReference type="EMBL" id="JADXDR010000045">
    <property type="protein sequence ID" value="KAI7842991.1"/>
    <property type="molecule type" value="Genomic_DNA"/>
</dbReference>
<dbReference type="PANTHER" id="PTHR14211:SF7">
    <property type="entry name" value="RIBOSOME BIOGENESIS PROTEIN NOP53"/>
    <property type="match status" value="1"/>
</dbReference>
<evidence type="ECO:0000256" key="4">
    <source>
        <dbReference type="ARBA" id="ARBA00023242"/>
    </source>
</evidence>
<feature type="region of interest" description="Disordered" evidence="6">
    <location>
        <begin position="87"/>
        <end position="172"/>
    </location>
</feature>
<keyword evidence="8" id="KW-1185">Reference proteome</keyword>
<sequence length="479" mass="52013">MAKKRTGKKAHRRLDTTDVQDFLEKSTREERQGLLVDGVPDAELFFVDKGGEETVAAAVKAGQLPRSRKEAARQKVLRSAAILAAAHNAKPAAKQVPRKPKGSVLAQQQAAQQRGKQAGAGAGKKGGSGAAAKGAAAAAPTLDVWDEPTEAGDGWTAGLLPGKRQKRGAAPSVRQRQLAAAAGGAIVPAAAGRERARAAVPAVEIDPAGCSYNPDVELHQEAVAAAVAAENRKLLDKASEGLGFELEPVAPPRTVDYDVETDELALLQTLEGGADGGEEQQQDGQQQEGSDNEDDAIGAAAARHRQEAEKKTRKDRNREKRRREAEDALQEQRKLKAQRRELQSLAQIQAELEEEEAEKEAARLRRKLDQEERLAAEPPRLSKHRFQPMPLQVLTSDELAGSLRRLKPTAMLAKDRFKSLQKRALIEPRRKIEQKKQGKRVEYVHGERAEKAQERQAELAELRAARKKAAKAAKAASKQ</sequence>
<dbReference type="Proteomes" id="UP001205105">
    <property type="component" value="Unassembled WGS sequence"/>
</dbReference>
<evidence type="ECO:0000256" key="1">
    <source>
        <dbReference type="ARBA" id="ARBA00008838"/>
    </source>
</evidence>
<evidence type="ECO:0000256" key="5">
    <source>
        <dbReference type="PIRNR" id="PIRNR017302"/>
    </source>
</evidence>
<comment type="subcellular location">
    <subcellularLocation>
        <location evidence="5">Nucleus</location>
        <location evidence="5">Nucleolus</location>
    </subcellularLocation>
    <subcellularLocation>
        <location evidence="5">Nucleus</location>
        <location evidence="5">Nucleoplasm</location>
    </subcellularLocation>
</comment>
<evidence type="ECO:0000256" key="2">
    <source>
        <dbReference type="ARBA" id="ARBA00018339"/>
    </source>
</evidence>
<feature type="region of interest" description="Disordered" evidence="6">
    <location>
        <begin position="428"/>
        <end position="452"/>
    </location>
</feature>
<proteinExistence type="inferred from homology"/>
<feature type="compositionally biased region" description="Low complexity" evidence="6">
    <location>
        <begin position="106"/>
        <end position="117"/>
    </location>
</feature>
<feature type="compositionally biased region" description="Gly residues" evidence="6">
    <location>
        <begin position="118"/>
        <end position="129"/>
    </location>
</feature>
<comment type="function">
    <text evidence="5">May play a role in ribosome biogenesis.</text>
</comment>
<dbReference type="Pfam" id="PF07767">
    <property type="entry name" value="Nop53"/>
    <property type="match status" value="1"/>
</dbReference>
<evidence type="ECO:0000313" key="7">
    <source>
        <dbReference type="EMBL" id="KAI7842991.1"/>
    </source>
</evidence>
<gene>
    <name evidence="7" type="ORF">COHA_003396</name>
</gene>
<accession>A0AAD5H3Y1</accession>
<evidence type="ECO:0000256" key="6">
    <source>
        <dbReference type="SAM" id="MobiDB-lite"/>
    </source>
</evidence>
<dbReference type="GO" id="GO:0000027">
    <property type="term" value="P:ribosomal large subunit assembly"/>
    <property type="evidence" value="ECO:0007669"/>
    <property type="project" value="UniProtKB-UniRule"/>
</dbReference>
<feature type="region of interest" description="Disordered" evidence="6">
    <location>
        <begin position="353"/>
        <end position="389"/>
    </location>
</feature>
<feature type="region of interest" description="Disordered" evidence="6">
    <location>
        <begin position="274"/>
        <end position="341"/>
    </location>
</feature>
<comment type="similarity">
    <text evidence="1 5">Belongs to the NOP53 family.</text>
</comment>
<dbReference type="PANTHER" id="PTHR14211">
    <property type="entry name" value="GLIOMA SUPPRESSOR CANDIDATE REGION GENE 2"/>
    <property type="match status" value="1"/>
</dbReference>